<evidence type="ECO:0000256" key="5">
    <source>
        <dbReference type="ARBA" id="ARBA00022840"/>
    </source>
</evidence>
<dbReference type="Pfam" id="PF00069">
    <property type="entry name" value="Pkinase"/>
    <property type="match status" value="1"/>
</dbReference>
<evidence type="ECO:0000313" key="10">
    <source>
        <dbReference type="EMBL" id="PRQ59208.1"/>
    </source>
</evidence>
<dbReference type="InterPro" id="IPR000719">
    <property type="entry name" value="Prot_kinase_dom"/>
</dbReference>
<dbReference type="GO" id="GO:0004674">
    <property type="term" value="F:protein serine/threonine kinase activity"/>
    <property type="evidence" value="ECO:0007669"/>
    <property type="project" value="UniProtKB-KW"/>
</dbReference>
<keyword evidence="11" id="KW-1185">Reference proteome</keyword>
<protein>
    <recommendedName>
        <fullName evidence="9">Protein kinase domain-containing protein</fullName>
    </recommendedName>
</protein>
<feature type="binding site" evidence="6">
    <location>
        <position position="94"/>
    </location>
    <ligand>
        <name>ATP</name>
        <dbReference type="ChEBI" id="CHEBI:30616"/>
    </ligand>
</feature>
<name>A0A2P6SKJ5_ROSCH</name>
<evidence type="ECO:0000256" key="6">
    <source>
        <dbReference type="PROSITE-ProRule" id="PRU10141"/>
    </source>
</evidence>
<dbReference type="PROSITE" id="PS50011">
    <property type="entry name" value="PROTEIN_KINASE_DOM"/>
    <property type="match status" value="1"/>
</dbReference>
<dbReference type="GO" id="GO:0005524">
    <property type="term" value="F:ATP binding"/>
    <property type="evidence" value="ECO:0007669"/>
    <property type="project" value="UniProtKB-UniRule"/>
</dbReference>
<keyword evidence="5 6" id="KW-0067">ATP-binding</keyword>
<dbReference type="InterPro" id="IPR008271">
    <property type="entry name" value="Ser/Thr_kinase_AS"/>
</dbReference>
<proteinExistence type="inferred from homology"/>
<dbReference type="Gramene" id="PRQ59208">
    <property type="protein sequence ID" value="PRQ59208"/>
    <property type="gene ID" value="RchiOBHm_Chr1g0367661"/>
</dbReference>
<keyword evidence="1 10" id="KW-0808">Transferase</keyword>
<reference evidence="10 11" key="1">
    <citation type="journal article" date="2018" name="Nat. Genet.">
        <title>The Rosa genome provides new insights in the design of modern roses.</title>
        <authorList>
            <person name="Bendahmane M."/>
        </authorList>
    </citation>
    <scope>NUCLEOTIDE SEQUENCE [LARGE SCALE GENOMIC DNA]</scope>
    <source>
        <strain evidence="11">cv. Old Blush</strain>
    </source>
</reference>
<dbReference type="PROSITE" id="PS00108">
    <property type="entry name" value="PROTEIN_KINASE_ST"/>
    <property type="match status" value="1"/>
</dbReference>
<dbReference type="FunFam" id="3.30.200.20:FF:000178">
    <property type="entry name" value="serine/threonine-protein kinase PBS1-like"/>
    <property type="match status" value="1"/>
</dbReference>
<dbReference type="PANTHER" id="PTHR47976">
    <property type="entry name" value="G-TYPE LECTIN S-RECEPTOR-LIKE SERINE/THREONINE-PROTEIN KINASE SD2-5"/>
    <property type="match status" value="1"/>
</dbReference>
<dbReference type="AlphaFoldDB" id="A0A2P6SKJ5"/>
<dbReference type="PANTHER" id="PTHR47976:SF1">
    <property type="entry name" value="G-TYPE LECTIN S-RECEPTOR-LIKE SERINE_THREONINE-PROTEIN KINASE SD2-5"/>
    <property type="match status" value="1"/>
</dbReference>
<accession>A0A2P6SKJ5</accession>
<evidence type="ECO:0000256" key="2">
    <source>
        <dbReference type="ARBA" id="ARBA00022729"/>
    </source>
</evidence>
<dbReference type="SMART" id="SM00220">
    <property type="entry name" value="S_TKc"/>
    <property type="match status" value="1"/>
</dbReference>
<dbReference type="Gene3D" id="1.10.510.10">
    <property type="entry name" value="Transferase(Phosphotransferase) domain 1"/>
    <property type="match status" value="2"/>
</dbReference>
<dbReference type="InterPro" id="IPR011009">
    <property type="entry name" value="Kinase-like_dom_sf"/>
</dbReference>
<feature type="compositionally biased region" description="Polar residues" evidence="8">
    <location>
        <begin position="1"/>
        <end position="14"/>
    </location>
</feature>
<evidence type="ECO:0000256" key="7">
    <source>
        <dbReference type="RuleBase" id="RU000304"/>
    </source>
</evidence>
<keyword evidence="7" id="KW-0723">Serine/threonine-protein kinase</keyword>
<dbReference type="EMBL" id="PDCK01000039">
    <property type="protein sequence ID" value="PRQ59208.1"/>
    <property type="molecule type" value="Genomic_DNA"/>
</dbReference>
<evidence type="ECO:0000256" key="8">
    <source>
        <dbReference type="SAM" id="MobiDB-lite"/>
    </source>
</evidence>
<dbReference type="SUPFAM" id="SSF56112">
    <property type="entry name" value="Protein kinase-like (PK-like)"/>
    <property type="match status" value="1"/>
</dbReference>
<dbReference type="OMA" id="IAYMHED"/>
<feature type="region of interest" description="Disordered" evidence="8">
    <location>
        <begin position="318"/>
        <end position="354"/>
    </location>
</feature>
<keyword evidence="3 6" id="KW-0547">Nucleotide-binding</keyword>
<dbReference type="InterPro" id="IPR017441">
    <property type="entry name" value="Protein_kinase_ATP_BS"/>
</dbReference>
<feature type="compositionally biased region" description="Basic residues" evidence="8">
    <location>
        <begin position="21"/>
        <end position="30"/>
    </location>
</feature>
<dbReference type="PROSITE" id="PS00107">
    <property type="entry name" value="PROTEIN_KINASE_ATP"/>
    <property type="match status" value="1"/>
</dbReference>
<evidence type="ECO:0000313" key="11">
    <source>
        <dbReference type="Proteomes" id="UP000238479"/>
    </source>
</evidence>
<evidence type="ECO:0000259" key="9">
    <source>
        <dbReference type="PROSITE" id="PS50011"/>
    </source>
</evidence>
<comment type="caution">
    <text evidence="10">The sequence shown here is derived from an EMBL/GenBank/DDBJ whole genome shotgun (WGS) entry which is preliminary data.</text>
</comment>
<feature type="domain" description="Protein kinase" evidence="9">
    <location>
        <begin position="65"/>
        <end position="354"/>
    </location>
</feature>
<evidence type="ECO:0000256" key="1">
    <source>
        <dbReference type="ARBA" id="ARBA00022679"/>
    </source>
</evidence>
<evidence type="ECO:0000256" key="4">
    <source>
        <dbReference type="ARBA" id="ARBA00022777"/>
    </source>
</evidence>
<sequence length="354" mass="40121">MDLQNLASHGTRSAESPPHQGYRHYQRKRNAPQSPEDTSEDNNFLEKLIGMPIRYSYKDLKTATKNFSNKIGQGGFGSVYLGVLPDGTRLAVKKTEANIDWKKEFQAEVTISGSIHHLHLARLRGFCAKGSNRLLAYEYMANGSLDKWIFRKKNEEFVLDSETRFTIAVGIAKGLAYLHEDCDLNIIHCDIKPHNVLLDDNYHAKVSDFGLAVLMAREQSSLWNIILLLEIISGRKNLDLDDERYLPSYASKMFEEGKLQDIFDPKMRIDDVDERVSTAVMVALWCIQLDVTLRPPMTKVVQMLQGICSVPQPPIPRLYPNELPKRGTSSRPSEYRTATAMPLLQISPNPTDLN</sequence>
<dbReference type="Proteomes" id="UP000238479">
    <property type="component" value="Chromosome 1"/>
</dbReference>
<keyword evidence="4" id="KW-0418">Kinase</keyword>
<gene>
    <name evidence="10" type="ORF">RchiOBHm_Chr1g0367661</name>
</gene>
<organism evidence="10 11">
    <name type="scientific">Rosa chinensis</name>
    <name type="common">China rose</name>
    <dbReference type="NCBI Taxonomy" id="74649"/>
    <lineage>
        <taxon>Eukaryota</taxon>
        <taxon>Viridiplantae</taxon>
        <taxon>Streptophyta</taxon>
        <taxon>Embryophyta</taxon>
        <taxon>Tracheophyta</taxon>
        <taxon>Spermatophyta</taxon>
        <taxon>Magnoliopsida</taxon>
        <taxon>eudicotyledons</taxon>
        <taxon>Gunneridae</taxon>
        <taxon>Pentapetalae</taxon>
        <taxon>rosids</taxon>
        <taxon>fabids</taxon>
        <taxon>Rosales</taxon>
        <taxon>Rosaceae</taxon>
        <taxon>Rosoideae</taxon>
        <taxon>Rosoideae incertae sedis</taxon>
        <taxon>Rosa</taxon>
    </lineage>
</organism>
<evidence type="ECO:0000256" key="3">
    <source>
        <dbReference type="ARBA" id="ARBA00022741"/>
    </source>
</evidence>
<dbReference type="FunFam" id="1.10.510.10:FF:001424">
    <property type="entry name" value="Protein kinase superfamily protein"/>
    <property type="match status" value="1"/>
</dbReference>
<dbReference type="InterPro" id="IPR051343">
    <property type="entry name" value="G-type_lectin_kinases/EP1-like"/>
</dbReference>
<feature type="region of interest" description="Disordered" evidence="8">
    <location>
        <begin position="1"/>
        <end position="41"/>
    </location>
</feature>
<dbReference type="Gene3D" id="3.30.200.20">
    <property type="entry name" value="Phosphorylase Kinase, domain 1"/>
    <property type="match status" value="1"/>
</dbReference>
<comment type="similarity">
    <text evidence="7">Belongs to the protein kinase superfamily.</text>
</comment>
<keyword evidence="2" id="KW-0732">Signal</keyword>